<dbReference type="Proteomes" id="UP000299367">
    <property type="component" value="Unassembled WGS sequence"/>
</dbReference>
<evidence type="ECO:0000313" key="2">
    <source>
        <dbReference type="Proteomes" id="UP000299367"/>
    </source>
</evidence>
<accession>A0A480AMK1</accession>
<dbReference type="EMBL" id="BJCF01000037">
    <property type="protein sequence ID" value="GCL43324.1"/>
    <property type="molecule type" value="Genomic_DNA"/>
</dbReference>
<dbReference type="OrthoDB" id="495197at2"/>
<comment type="caution">
    <text evidence="1">The sequence shown here is derived from an EMBL/GenBank/DDBJ whole genome shotgun (WGS) entry which is preliminary data.</text>
</comment>
<evidence type="ECO:0008006" key="3">
    <source>
        <dbReference type="Google" id="ProtNLM"/>
    </source>
</evidence>
<evidence type="ECO:0000313" key="1">
    <source>
        <dbReference type="EMBL" id="GCL43324.1"/>
    </source>
</evidence>
<gene>
    <name evidence="1" type="ORF">NIES80_30380</name>
</gene>
<reference evidence="2" key="1">
    <citation type="submission" date="2019-02" db="EMBL/GenBank/DDBJ databases">
        <title>Draft genome sequence of Dolichospermum planctonicum NIES-80.</title>
        <authorList>
            <person name="Yamaguchi H."/>
            <person name="Suzuki S."/>
            <person name="Kawachi M."/>
        </authorList>
    </citation>
    <scope>NUCLEOTIDE SEQUENCE [LARGE SCALE GENOMIC DNA]</scope>
    <source>
        <strain evidence="2">NIES-80</strain>
    </source>
</reference>
<organism evidence="1 2">
    <name type="scientific">Dolichospermum planctonicum</name>
    <dbReference type="NCBI Taxonomy" id="136072"/>
    <lineage>
        <taxon>Bacteria</taxon>
        <taxon>Bacillati</taxon>
        <taxon>Cyanobacteriota</taxon>
        <taxon>Cyanophyceae</taxon>
        <taxon>Nostocales</taxon>
        <taxon>Aphanizomenonaceae</taxon>
        <taxon>Dolichospermum</taxon>
    </lineage>
</organism>
<name>A0A480AMK1_9CYAN</name>
<dbReference type="RefSeq" id="WP_137908819.1">
    <property type="nucleotide sequence ID" value="NZ_BJCF01000037.1"/>
</dbReference>
<dbReference type="AlphaFoldDB" id="A0A480AMK1"/>
<sequence>MDQYQYNAYNIALGIIRTSSRRKQEIGRNFAQILGFNPGPRGPDGGIDGVMFDENNRLVYFQSKLSHSELNVDHAKLLYADIMYHHAVVCIMLAGKGYKKTFAKRLFKHPHIEEVNIHLLTLFDVLAKTDDFHKAVQDIPKLSLIEKIDWRQFR</sequence>
<protein>
    <recommendedName>
        <fullName evidence="3">Restriction endonuclease type IV Mrr domain-containing protein</fullName>
    </recommendedName>
</protein>
<proteinExistence type="predicted"/>